<proteinExistence type="predicted"/>
<dbReference type="Proteomes" id="UP000236311">
    <property type="component" value="Unassembled WGS sequence"/>
</dbReference>
<dbReference type="AlphaFoldDB" id="A0A2K4ZQZ3"/>
<reference evidence="1 2" key="1">
    <citation type="submission" date="2018-01" db="EMBL/GenBank/DDBJ databases">
        <authorList>
            <person name="Gaut B.S."/>
            <person name="Morton B.R."/>
            <person name="Clegg M.T."/>
            <person name="Duvall M.R."/>
        </authorList>
    </citation>
    <scope>NUCLEOTIDE SEQUENCE [LARGE SCALE GENOMIC DNA]</scope>
    <source>
        <strain evidence="1">GP69</strain>
    </source>
</reference>
<keyword evidence="2" id="KW-1185">Reference proteome</keyword>
<name>A0A2K4ZQZ3_9FIRM</name>
<sequence>MEVIICSAKEACELMKHMNDNDMVMLSVVDRKTYIHSVPRKIKKKNGEELIKQANNIRYQDNDFFGTISLYGVLKEKDTIHNILFPQLE</sequence>
<dbReference type="EMBL" id="OFSM01000090">
    <property type="protein sequence ID" value="SOY32888.1"/>
    <property type="molecule type" value="Genomic_DNA"/>
</dbReference>
<dbReference type="RefSeq" id="WP_103242762.1">
    <property type="nucleotide sequence ID" value="NZ_JANJZD010000082.1"/>
</dbReference>
<gene>
    <name evidence="1" type="ORF">AMURIS_05656</name>
</gene>
<organism evidence="1 2">
    <name type="scientific">Acetatifactor muris</name>
    <dbReference type="NCBI Taxonomy" id="879566"/>
    <lineage>
        <taxon>Bacteria</taxon>
        <taxon>Bacillati</taxon>
        <taxon>Bacillota</taxon>
        <taxon>Clostridia</taxon>
        <taxon>Lachnospirales</taxon>
        <taxon>Lachnospiraceae</taxon>
        <taxon>Acetatifactor</taxon>
    </lineage>
</organism>
<protein>
    <submittedName>
        <fullName evidence="1">Uncharacterized protein</fullName>
    </submittedName>
</protein>
<dbReference type="OrthoDB" id="2084730at2"/>
<accession>A0A2K4ZQZ3</accession>
<evidence type="ECO:0000313" key="2">
    <source>
        <dbReference type="Proteomes" id="UP000236311"/>
    </source>
</evidence>
<evidence type="ECO:0000313" key="1">
    <source>
        <dbReference type="EMBL" id="SOY32888.1"/>
    </source>
</evidence>